<accession>A0A392MFS9</accession>
<dbReference type="Proteomes" id="UP000265520">
    <property type="component" value="Unassembled WGS sequence"/>
</dbReference>
<comment type="caution">
    <text evidence="2">The sequence shown here is derived from an EMBL/GenBank/DDBJ whole genome shotgun (WGS) entry which is preliminary data.</text>
</comment>
<protein>
    <submittedName>
        <fullName evidence="2">Uncharacterized protein</fullName>
    </submittedName>
</protein>
<gene>
    <name evidence="2" type="ORF">A2U01_0007015</name>
</gene>
<dbReference type="EMBL" id="LXQA010009837">
    <property type="protein sequence ID" value="MCH86161.1"/>
    <property type="molecule type" value="Genomic_DNA"/>
</dbReference>
<sequence>MTILSERLSIDREPLLPPPGGAGGLGGHGSDPSRPLRSGRGRGIKLAPRELKRRVVYNRNLTSMPCRVLKDGTEVPPDPGPEEETRVDDEITAADLLAPSENLLVERHGRLVIMPYANE</sequence>
<keyword evidence="3" id="KW-1185">Reference proteome</keyword>
<proteinExistence type="predicted"/>
<evidence type="ECO:0000256" key="1">
    <source>
        <dbReference type="SAM" id="MobiDB-lite"/>
    </source>
</evidence>
<organism evidence="2 3">
    <name type="scientific">Trifolium medium</name>
    <dbReference type="NCBI Taxonomy" id="97028"/>
    <lineage>
        <taxon>Eukaryota</taxon>
        <taxon>Viridiplantae</taxon>
        <taxon>Streptophyta</taxon>
        <taxon>Embryophyta</taxon>
        <taxon>Tracheophyta</taxon>
        <taxon>Spermatophyta</taxon>
        <taxon>Magnoliopsida</taxon>
        <taxon>eudicotyledons</taxon>
        <taxon>Gunneridae</taxon>
        <taxon>Pentapetalae</taxon>
        <taxon>rosids</taxon>
        <taxon>fabids</taxon>
        <taxon>Fabales</taxon>
        <taxon>Fabaceae</taxon>
        <taxon>Papilionoideae</taxon>
        <taxon>50 kb inversion clade</taxon>
        <taxon>NPAAA clade</taxon>
        <taxon>Hologalegina</taxon>
        <taxon>IRL clade</taxon>
        <taxon>Trifolieae</taxon>
        <taxon>Trifolium</taxon>
    </lineage>
</organism>
<dbReference type="AlphaFoldDB" id="A0A392MFS9"/>
<evidence type="ECO:0000313" key="3">
    <source>
        <dbReference type="Proteomes" id="UP000265520"/>
    </source>
</evidence>
<reference evidence="2 3" key="1">
    <citation type="journal article" date="2018" name="Front. Plant Sci.">
        <title>Red Clover (Trifolium pratense) and Zigzag Clover (T. medium) - A Picture of Genomic Similarities and Differences.</title>
        <authorList>
            <person name="Dluhosova J."/>
            <person name="Istvanek J."/>
            <person name="Nedelnik J."/>
            <person name="Repkova J."/>
        </authorList>
    </citation>
    <scope>NUCLEOTIDE SEQUENCE [LARGE SCALE GENOMIC DNA]</scope>
    <source>
        <strain evidence="3">cv. 10/8</strain>
        <tissue evidence="2">Leaf</tissue>
    </source>
</reference>
<feature type="region of interest" description="Disordered" evidence="1">
    <location>
        <begin position="1"/>
        <end position="43"/>
    </location>
</feature>
<name>A0A392MFS9_9FABA</name>
<evidence type="ECO:0000313" key="2">
    <source>
        <dbReference type="EMBL" id="MCH86161.1"/>
    </source>
</evidence>